<accession>A0A644X9G8</accession>
<dbReference type="EMBL" id="VSSQ01001974">
    <property type="protein sequence ID" value="MPM12451.1"/>
    <property type="molecule type" value="Genomic_DNA"/>
</dbReference>
<dbReference type="AlphaFoldDB" id="A0A644X9G8"/>
<gene>
    <name evidence="1" type="ORF">SDC9_58804</name>
</gene>
<organism evidence="1">
    <name type="scientific">bioreactor metagenome</name>
    <dbReference type="NCBI Taxonomy" id="1076179"/>
    <lineage>
        <taxon>unclassified sequences</taxon>
        <taxon>metagenomes</taxon>
        <taxon>ecological metagenomes</taxon>
    </lineage>
</organism>
<comment type="caution">
    <text evidence="1">The sequence shown here is derived from an EMBL/GenBank/DDBJ whole genome shotgun (WGS) entry which is preliminary data.</text>
</comment>
<protein>
    <submittedName>
        <fullName evidence="1">Uncharacterized protein</fullName>
    </submittedName>
</protein>
<proteinExistence type="predicted"/>
<name>A0A644X9G8_9ZZZZ</name>
<sequence>MEQKYTNVIERLHELVVKLKESHSSSTYDTFAEVFNIDRDDNVQLFLCYSNLFRLCDESINAMDKYYPNKPTLKNHIENTMKALSKIKFEDYRGMTDFKSSLTSDTLTGLETIALITQGTEKTIPNDKLDELSKDINSMIDDILKSDMNDSLKSILTDRLIDILRILKNYEIYGSEKVVQSIESSIGAIYLNKSNIKSDSENNLCKCILVKLRDVVSFFSEGVALLDNIDKLLN</sequence>
<reference evidence="1" key="1">
    <citation type="submission" date="2019-08" db="EMBL/GenBank/DDBJ databases">
        <authorList>
            <person name="Kucharzyk K."/>
            <person name="Murdoch R.W."/>
            <person name="Higgins S."/>
            <person name="Loffler F."/>
        </authorList>
    </citation>
    <scope>NUCLEOTIDE SEQUENCE</scope>
</reference>
<evidence type="ECO:0000313" key="1">
    <source>
        <dbReference type="EMBL" id="MPM12451.1"/>
    </source>
</evidence>